<name>A0AAE0WL06_9PEZI</name>
<gene>
    <name evidence="1" type="ORF">LTR78_006569</name>
</gene>
<protein>
    <recommendedName>
        <fullName evidence="3">F-box domain-containing protein</fullName>
    </recommendedName>
</protein>
<sequence>MDLETLPNEITTHIFTTLPTISSVLALASTNHHFNTIYHGSQRLAILSAAADAEYGPLNDIIQICTYNASQPAHTPRTVPMSDALIKEVLRIGKVAKQWEDVYPFKKWKDDYAARRLLSDGERYALRRALYRLWHYTKAFHNRQHPRTTRNTPQLVAERAALLHNYPTVELAEMYDVQLVLRDVVANNICPSNGRIRQKFQKRYPDSSHQLLFNIHLNYPAPASTWCSTAADNAWLNPTLLQYSKSHHHHQPQSTPSNGFHNRLLPSRHHEPGAEGWGDDINHYYVVEDMMKLDPGQILLLKERYFLKGHVEAFVRLEVDGGEGWFVDNGETFSETLWSVLRQRHMDDVDGGVEGLKREVEDGVLGVACGR</sequence>
<keyword evidence="2" id="KW-1185">Reference proteome</keyword>
<evidence type="ECO:0000313" key="1">
    <source>
        <dbReference type="EMBL" id="KAK3673664.1"/>
    </source>
</evidence>
<organism evidence="1 2">
    <name type="scientific">Recurvomyces mirabilis</name>
    <dbReference type="NCBI Taxonomy" id="574656"/>
    <lineage>
        <taxon>Eukaryota</taxon>
        <taxon>Fungi</taxon>
        <taxon>Dikarya</taxon>
        <taxon>Ascomycota</taxon>
        <taxon>Pezizomycotina</taxon>
        <taxon>Dothideomycetes</taxon>
        <taxon>Dothideomycetidae</taxon>
        <taxon>Mycosphaerellales</taxon>
        <taxon>Teratosphaeriaceae</taxon>
        <taxon>Recurvomyces</taxon>
    </lineage>
</organism>
<reference evidence="1" key="1">
    <citation type="submission" date="2023-07" db="EMBL/GenBank/DDBJ databases">
        <title>Black Yeasts Isolated from many extreme environments.</title>
        <authorList>
            <person name="Coleine C."/>
            <person name="Stajich J.E."/>
            <person name="Selbmann L."/>
        </authorList>
    </citation>
    <scope>NUCLEOTIDE SEQUENCE</scope>
    <source>
        <strain evidence="1">CCFEE 5485</strain>
    </source>
</reference>
<dbReference type="CDD" id="cd09917">
    <property type="entry name" value="F-box_SF"/>
    <property type="match status" value="1"/>
</dbReference>
<dbReference type="AlphaFoldDB" id="A0AAE0WL06"/>
<comment type="caution">
    <text evidence="1">The sequence shown here is derived from an EMBL/GenBank/DDBJ whole genome shotgun (WGS) entry which is preliminary data.</text>
</comment>
<dbReference type="EMBL" id="JAUTXT010000024">
    <property type="protein sequence ID" value="KAK3673664.1"/>
    <property type="molecule type" value="Genomic_DNA"/>
</dbReference>
<evidence type="ECO:0000313" key="2">
    <source>
        <dbReference type="Proteomes" id="UP001274830"/>
    </source>
</evidence>
<accession>A0AAE0WL06</accession>
<proteinExistence type="predicted"/>
<evidence type="ECO:0008006" key="3">
    <source>
        <dbReference type="Google" id="ProtNLM"/>
    </source>
</evidence>
<dbReference type="Proteomes" id="UP001274830">
    <property type="component" value="Unassembled WGS sequence"/>
</dbReference>